<dbReference type="PANTHER" id="PTHR33395:SF22">
    <property type="entry name" value="REVERSE TRANSCRIPTASE DOMAIN-CONTAINING PROTEIN"/>
    <property type="match status" value="1"/>
</dbReference>
<evidence type="ECO:0000313" key="1">
    <source>
        <dbReference type="EMBL" id="VDI12008.1"/>
    </source>
</evidence>
<sequence length="315" mass="36390">MWNCFKTTITKAVKDHIPHKTAKSKDGHPWVTMETKRLIRKRDRLYKKSKKSGNALLAKKYKEVKHQVQKSIRKSYWEYIESIILPPQDETNFGTMKKFWIYIKHKQTDYSGITEIKQDGKLLTDPLQKAGALNAQFQSVFTPASNISHTEFVKQCNMPQNTPCPPISKLIIKTEGIQKLLHNLNPNKAAGPDEIKPRFLKELSREIAPILTIIFEKSIKTGVVPDDWKTAHVSPVYKKGQNYNTENYRPISLTCICCKLLEHIVVKHIMKHADNHNILYPLQHGFRRGRSCETQLLEFIDDVSLNMENGKQTDI</sequence>
<dbReference type="AlphaFoldDB" id="A0A8B6CY92"/>
<dbReference type="GO" id="GO:0031012">
    <property type="term" value="C:extracellular matrix"/>
    <property type="evidence" value="ECO:0007669"/>
    <property type="project" value="TreeGrafter"/>
</dbReference>
<gene>
    <name evidence="1" type="ORF">MGAL_10B076389</name>
</gene>
<dbReference type="PANTHER" id="PTHR33395">
    <property type="entry name" value="TRANSCRIPTASE, PUTATIVE-RELATED-RELATED"/>
    <property type="match status" value="1"/>
</dbReference>
<proteinExistence type="predicted"/>
<dbReference type="GO" id="GO:0007508">
    <property type="term" value="P:larval heart development"/>
    <property type="evidence" value="ECO:0007669"/>
    <property type="project" value="TreeGrafter"/>
</dbReference>
<organism evidence="1 2">
    <name type="scientific">Mytilus galloprovincialis</name>
    <name type="common">Mediterranean mussel</name>
    <dbReference type="NCBI Taxonomy" id="29158"/>
    <lineage>
        <taxon>Eukaryota</taxon>
        <taxon>Metazoa</taxon>
        <taxon>Spiralia</taxon>
        <taxon>Lophotrochozoa</taxon>
        <taxon>Mollusca</taxon>
        <taxon>Bivalvia</taxon>
        <taxon>Autobranchia</taxon>
        <taxon>Pteriomorphia</taxon>
        <taxon>Mytilida</taxon>
        <taxon>Mytiloidea</taxon>
        <taxon>Mytilidae</taxon>
        <taxon>Mytilinae</taxon>
        <taxon>Mytilus</taxon>
    </lineage>
</organism>
<evidence type="ECO:0008006" key="3">
    <source>
        <dbReference type="Google" id="ProtNLM"/>
    </source>
</evidence>
<name>A0A8B6CY92_MYTGA</name>
<dbReference type="OrthoDB" id="6143588at2759"/>
<dbReference type="Proteomes" id="UP000596742">
    <property type="component" value="Unassembled WGS sequence"/>
</dbReference>
<comment type="caution">
    <text evidence="1">The sequence shown here is derived from an EMBL/GenBank/DDBJ whole genome shotgun (WGS) entry which is preliminary data.</text>
</comment>
<reference evidence="1" key="1">
    <citation type="submission" date="2018-11" db="EMBL/GenBank/DDBJ databases">
        <authorList>
            <person name="Alioto T."/>
            <person name="Alioto T."/>
        </authorList>
    </citation>
    <scope>NUCLEOTIDE SEQUENCE</scope>
</reference>
<keyword evidence="2" id="KW-1185">Reference proteome</keyword>
<protein>
    <recommendedName>
        <fullName evidence="3">Reverse transcriptase domain-containing protein</fullName>
    </recommendedName>
</protein>
<dbReference type="GO" id="GO:0061343">
    <property type="term" value="P:cell adhesion involved in heart morphogenesis"/>
    <property type="evidence" value="ECO:0007669"/>
    <property type="project" value="TreeGrafter"/>
</dbReference>
<dbReference type="EMBL" id="UYJE01002574">
    <property type="protein sequence ID" value="VDI12008.1"/>
    <property type="molecule type" value="Genomic_DNA"/>
</dbReference>
<accession>A0A8B6CY92</accession>
<evidence type="ECO:0000313" key="2">
    <source>
        <dbReference type="Proteomes" id="UP000596742"/>
    </source>
</evidence>